<dbReference type="GO" id="GO:0008374">
    <property type="term" value="F:O-acyltransferase activity"/>
    <property type="evidence" value="ECO:0007669"/>
    <property type="project" value="InterPro"/>
</dbReference>
<dbReference type="Pfam" id="PF02450">
    <property type="entry name" value="LCAT"/>
    <property type="match status" value="1"/>
</dbReference>
<protein>
    <submittedName>
        <fullName evidence="2">Phospholipase A2, group XV</fullName>
    </submittedName>
</protein>
<organism evidence="2">
    <name type="scientific">Callorhinchus milii</name>
    <name type="common">Ghost shark</name>
    <dbReference type="NCBI Taxonomy" id="7868"/>
    <lineage>
        <taxon>Eukaryota</taxon>
        <taxon>Metazoa</taxon>
        <taxon>Chordata</taxon>
        <taxon>Craniata</taxon>
        <taxon>Vertebrata</taxon>
        <taxon>Chondrichthyes</taxon>
        <taxon>Holocephali</taxon>
        <taxon>Chimaeriformes</taxon>
        <taxon>Callorhinchidae</taxon>
        <taxon>Callorhinchus</taxon>
    </lineage>
</organism>
<dbReference type="InterPro" id="IPR003386">
    <property type="entry name" value="LACT/PDAT_acylTrfase"/>
</dbReference>
<dbReference type="EMBL" id="JW865074">
    <property type="protein sequence ID" value="AFO97591.1"/>
    <property type="molecule type" value="mRNA"/>
</dbReference>
<dbReference type="InterPro" id="IPR029058">
    <property type="entry name" value="AB_hydrolase_fold"/>
</dbReference>
<name>V9KI38_CALMI</name>
<evidence type="ECO:0000256" key="1">
    <source>
        <dbReference type="ARBA" id="ARBA00010701"/>
    </source>
</evidence>
<dbReference type="FunFam" id="3.40.50.1820:FF:000183">
    <property type="entry name" value="Phosphatidylcholine-sterol acyltransferase"/>
    <property type="match status" value="1"/>
</dbReference>
<dbReference type="AlphaFoldDB" id="V9KI38"/>
<dbReference type="GO" id="GO:0006629">
    <property type="term" value="P:lipid metabolic process"/>
    <property type="evidence" value="ECO:0007669"/>
    <property type="project" value="InterPro"/>
</dbReference>
<dbReference type="PANTHER" id="PTHR11440">
    <property type="entry name" value="LECITHIN-CHOLESTEROL ACYLTRANSFERASE-RELATED"/>
    <property type="match status" value="1"/>
</dbReference>
<dbReference type="SUPFAM" id="SSF53474">
    <property type="entry name" value="alpha/beta-Hydrolases"/>
    <property type="match status" value="1"/>
</dbReference>
<sequence>MAGAVPVPVVAVVAVAAACLCCCVGGSWRGGGSGTRPPVVLVPGDLGNQLEAKLNKTSVVHYLCAKTSEDYFTLWLNLEQLLPVIIDCWIDNIRLIYNATTKTTKSPPGVDVRAPGFGKTYSLEFLDPSKRRVGSYFFTLVESMVTWGYTRDEDVRGAPYDWRKAPNENRQFFKDLQALIESMYGQYGGPVVLIAHSMGNLYTLYFLNQQTQAWKDKYIKTFVALGAPWGGVSKTLRVLASGDNDRIPVINTLKIRTQQRTAVSTNWLLPYNNTWPLNKIFVSTPTYNYTMNDYERFYKDISFDVGWKMRQDTEGLVYNLTPPGVSIHCLYGTGVQTAESFHYDVFPDKEPTVFYGPGDGTVNLASALNCRRWLHRQKEAVFLMELPGNEHLDMLSNLSTITHIKRVLFDLPPL</sequence>
<evidence type="ECO:0000313" key="2">
    <source>
        <dbReference type="EMBL" id="AFO97591.1"/>
    </source>
</evidence>
<proteinExistence type="evidence at transcript level"/>
<dbReference type="Gene3D" id="3.40.50.1820">
    <property type="entry name" value="alpha/beta hydrolase"/>
    <property type="match status" value="1"/>
</dbReference>
<comment type="similarity">
    <text evidence="1">Belongs to the AB hydrolase superfamily. Lipase family.</text>
</comment>
<reference evidence="2" key="1">
    <citation type="journal article" date="2014" name="Nature">
        <title>Elephant shark genome provides unique insights into gnathostome evolution.</title>
        <authorList>
            <consortium name="International Elephant Shark Genome Sequencing Consortium"/>
            <person name="Venkatesh B."/>
            <person name="Lee A.P."/>
            <person name="Ravi V."/>
            <person name="Maurya A.K."/>
            <person name="Lian M.M."/>
            <person name="Swann J.B."/>
            <person name="Ohta Y."/>
            <person name="Flajnik M.F."/>
            <person name="Sutoh Y."/>
            <person name="Kasahara M."/>
            <person name="Hoon S."/>
            <person name="Gangu V."/>
            <person name="Roy S.W."/>
            <person name="Irimia M."/>
            <person name="Korzh V."/>
            <person name="Kondrychyn I."/>
            <person name="Lim Z.W."/>
            <person name="Tay B.H."/>
            <person name="Tohari S."/>
            <person name="Kong K.W."/>
            <person name="Ho S."/>
            <person name="Lorente-Galdos B."/>
            <person name="Quilez J."/>
            <person name="Marques-Bonet T."/>
            <person name="Raney B.J."/>
            <person name="Ingham P.W."/>
            <person name="Tay A."/>
            <person name="Hillier L.W."/>
            <person name="Minx P."/>
            <person name="Boehm T."/>
            <person name="Wilson R.K."/>
            <person name="Brenner S."/>
            <person name="Warren W.C."/>
        </authorList>
    </citation>
    <scope>NUCLEOTIDE SEQUENCE</scope>
    <source>
        <tissue evidence="2">Liver</tissue>
    </source>
</reference>
<accession>V9KI38</accession>